<dbReference type="HOGENOM" id="CLU_1454513_0_0_1"/>
<dbReference type="Proteomes" id="UP000027222">
    <property type="component" value="Unassembled WGS sequence"/>
</dbReference>
<protein>
    <submittedName>
        <fullName evidence="1">Uncharacterized protein</fullName>
    </submittedName>
</protein>
<sequence>MRTDPNTVFYLNALATRTRDSSWVPKQAVRGVIFGSDCKHAMAITALPRPGVDELETVDDLDLDKWLSAPFLLNSGIWADCLDDRTLEIDRFPFDSKHTLPVVYTVVWSHKRDFNFCVASHSSYKIRWEGGNIVVIKRKPAPAVHLLDIEEADMNLVCAMVLSAIERKLMVI</sequence>
<dbReference type="AlphaFoldDB" id="A0A067SQS5"/>
<name>A0A067SQS5_GALM3</name>
<evidence type="ECO:0000313" key="2">
    <source>
        <dbReference type="Proteomes" id="UP000027222"/>
    </source>
</evidence>
<proteinExistence type="predicted"/>
<organism evidence="1 2">
    <name type="scientific">Galerina marginata (strain CBS 339.88)</name>
    <dbReference type="NCBI Taxonomy" id="685588"/>
    <lineage>
        <taxon>Eukaryota</taxon>
        <taxon>Fungi</taxon>
        <taxon>Dikarya</taxon>
        <taxon>Basidiomycota</taxon>
        <taxon>Agaricomycotina</taxon>
        <taxon>Agaricomycetes</taxon>
        <taxon>Agaricomycetidae</taxon>
        <taxon>Agaricales</taxon>
        <taxon>Agaricineae</taxon>
        <taxon>Strophariaceae</taxon>
        <taxon>Galerina</taxon>
    </lineage>
</organism>
<keyword evidence="2" id="KW-1185">Reference proteome</keyword>
<gene>
    <name evidence="1" type="ORF">GALMADRAFT_229151</name>
</gene>
<evidence type="ECO:0000313" key="1">
    <source>
        <dbReference type="EMBL" id="KDR72382.1"/>
    </source>
</evidence>
<accession>A0A067SQS5</accession>
<dbReference type="EMBL" id="KL142389">
    <property type="protein sequence ID" value="KDR72382.1"/>
    <property type="molecule type" value="Genomic_DNA"/>
</dbReference>
<reference evidence="2" key="1">
    <citation type="journal article" date="2014" name="Proc. Natl. Acad. Sci. U.S.A.">
        <title>Extensive sampling of basidiomycete genomes demonstrates inadequacy of the white-rot/brown-rot paradigm for wood decay fungi.</title>
        <authorList>
            <person name="Riley R."/>
            <person name="Salamov A.A."/>
            <person name="Brown D.W."/>
            <person name="Nagy L.G."/>
            <person name="Floudas D."/>
            <person name="Held B.W."/>
            <person name="Levasseur A."/>
            <person name="Lombard V."/>
            <person name="Morin E."/>
            <person name="Otillar R."/>
            <person name="Lindquist E.A."/>
            <person name="Sun H."/>
            <person name="LaButti K.M."/>
            <person name="Schmutz J."/>
            <person name="Jabbour D."/>
            <person name="Luo H."/>
            <person name="Baker S.E."/>
            <person name="Pisabarro A.G."/>
            <person name="Walton J.D."/>
            <person name="Blanchette R.A."/>
            <person name="Henrissat B."/>
            <person name="Martin F."/>
            <person name="Cullen D."/>
            <person name="Hibbett D.S."/>
            <person name="Grigoriev I.V."/>
        </authorList>
    </citation>
    <scope>NUCLEOTIDE SEQUENCE [LARGE SCALE GENOMIC DNA]</scope>
    <source>
        <strain evidence="2">CBS 339.88</strain>
    </source>
</reference>